<evidence type="ECO:0000259" key="1">
    <source>
        <dbReference type="Pfam" id="PF14082"/>
    </source>
</evidence>
<proteinExistence type="predicted"/>
<reference evidence="2 3" key="1">
    <citation type="submission" date="2014-01" db="EMBL/GenBank/DDBJ databases">
        <title>Development of a Comparative Genomic Fingerprinting Assay for High Resolution Genotyping of Arcobacter butzleri.</title>
        <authorList>
            <person name="Webb A.L."/>
            <person name="Inglis G.D."/>
            <person name="Kruczkiewicz P."/>
            <person name="Selinger L.B."/>
            <person name="Taboada E.N."/>
        </authorList>
    </citation>
    <scope>NUCLEOTIDE SEQUENCE [LARGE SCALE GENOMIC DNA]</scope>
    <source>
        <strain evidence="2 3">L348</strain>
    </source>
</reference>
<name>A0A0G9KAK0_9BACT</name>
<gene>
    <name evidence="2" type="ORF">AA20_03495</name>
</gene>
<sequence>MIHDDKEYIYFTKLQKDTLSVSPQFTNKYYDEKEIEIRTRGVSMKFGDSANHEMTKRIETKDGIEIHLKATDNKQQEIKAYFYEDTRDIKTLTVQRWITKTGNAHKESMVLYGEQLDLLLKFVQSLKGIPLNGKGKVTIPLDIALSKINEPSITDENISNYLKTNPTLLNKIVENDLTENDVVSIGYRKKQLEVFKTMLDNDLKESDWQKFFENNSWIFGYGLSYIFNDSMIDQKLEQYTSGYDFNSNGKRTDALLKTSGFIKSLCFVEIKTHKTNLLKQVASAYRGDSWAISDELAGGVTQVQNTVIANLKNWYGKIQVKNKKTGELTGEEVFNFQPKSFLVIGKLDEFIGKYGVNEDKYRSFELFRKNINSPEIITFDELYERAKFIVDSQAVK</sequence>
<comment type="caution">
    <text evidence="2">The sequence shown here is derived from an EMBL/GenBank/DDBJ whole genome shotgun (WGS) entry which is preliminary data.</text>
</comment>
<dbReference type="Pfam" id="PF14082">
    <property type="entry name" value="SduA_C"/>
    <property type="match status" value="1"/>
</dbReference>
<dbReference type="PATRIC" id="fig|1447256.3.peg.674"/>
<evidence type="ECO:0000313" key="3">
    <source>
        <dbReference type="Proteomes" id="UP000035514"/>
    </source>
</evidence>
<dbReference type="InterPro" id="IPR025359">
    <property type="entry name" value="SduA_C"/>
</dbReference>
<dbReference type="RefSeq" id="WP_052943026.1">
    <property type="nucleotide sequence ID" value="NZ_JAIQ01000070.1"/>
</dbReference>
<accession>A0A0G9KAK0</accession>
<dbReference type="AlphaFoldDB" id="A0A0G9KAK0"/>
<feature type="domain" description="Shedu protein SduA C-terminal" evidence="1">
    <location>
        <begin position="204"/>
        <end position="383"/>
    </location>
</feature>
<evidence type="ECO:0000313" key="2">
    <source>
        <dbReference type="EMBL" id="KLE01233.1"/>
    </source>
</evidence>
<dbReference type="Proteomes" id="UP000035514">
    <property type="component" value="Unassembled WGS sequence"/>
</dbReference>
<organism evidence="2 3">
    <name type="scientific">Aliarcobacter butzleri L348</name>
    <dbReference type="NCBI Taxonomy" id="1447256"/>
    <lineage>
        <taxon>Bacteria</taxon>
        <taxon>Pseudomonadati</taxon>
        <taxon>Campylobacterota</taxon>
        <taxon>Epsilonproteobacteria</taxon>
        <taxon>Campylobacterales</taxon>
        <taxon>Arcobacteraceae</taxon>
        <taxon>Aliarcobacter</taxon>
    </lineage>
</organism>
<dbReference type="EMBL" id="JAIQ01000070">
    <property type="protein sequence ID" value="KLE01233.1"/>
    <property type="molecule type" value="Genomic_DNA"/>
</dbReference>
<protein>
    <recommendedName>
        <fullName evidence="1">Shedu protein SduA C-terminal domain-containing protein</fullName>
    </recommendedName>
</protein>